<dbReference type="WBParaSite" id="L893_g4862.t1">
    <property type="protein sequence ID" value="L893_g4862.t1"/>
    <property type="gene ID" value="L893_g4862"/>
</dbReference>
<evidence type="ECO:0000313" key="1">
    <source>
        <dbReference type="Proteomes" id="UP000095287"/>
    </source>
</evidence>
<proteinExistence type="predicted"/>
<name>A0A1I8AE58_9BILA</name>
<dbReference type="Proteomes" id="UP000095287">
    <property type="component" value="Unplaced"/>
</dbReference>
<organism evidence="1 2">
    <name type="scientific">Steinernema glaseri</name>
    <dbReference type="NCBI Taxonomy" id="37863"/>
    <lineage>
        <taxon>Eukaryota</taxon>
        <taxon>Metazoa</taxon>
        <taxon>Ecdysozoa</taxon>
        <taxon>Nematoda</taxon>
        <taxon>Chromadorea</taxon>
        <taxon>Rhabditida</taxon>
        <taxon>Tylenchina</taxon>
        <taxon>Panagrolaimomorpha</taxon>
        <taxon>Strongyloidoidea</taxon>
        <taxon>Steinernematidae</taxon>
        <taxon>Steinernema</taxon>
    </lineage>
</organism>
<accession>A0A1I8AE58</accession>
<protein>
    <submittedName>
        <fullName evidence="2">F-box domain-containing protein</fullName>
    </submittedName>
</protein>
<evidence type="ECO:0000313" key="2">
    <source>
        <dbReference type="WBParaSite" id="L893_g4862.t1"/>
    </source>
</evidence>
<keyword evidence="1" id="KW-1185">Reference proteome</keyword>
<dbReference type="AlphaFoldDB" id="A0A1I8AE58"/>
<sequence>MDPYFVKYTVLVLVMPLTIPSPEQILFFGPKCENNCVKNRIISRLNELLTFDAFRKFFSPPRSATSCNKRSGSIEFQDTTRTTMDAVPHKFVDSVVGMFSRESLDELALNVTDTLWKPVINLHYRNVVYYGIVFRKEKNGIKHLFLGMNDKVDLSVSTRIIRENGRFARIRYIKDFGIFPSSYWNEVDPLGEAETCRLLKTVTPLIDQVSSELGSYWGTPWGVEPLLPSLFKRVHFRSIKLHNCGQISHDFLEDQINNSLFLNSVWLLGSDWPQSTVELLWKMCLKGRPGKYVTVSLTTTLIDTAFIRNLFDHWKENGNLHFKLCCPVQDKDGIRALMGKEKIDEQYPFPSERVFIHEREKSIAILSEGSIPIKCYTCECDRSKVCLLNIVHPQYHDA</sequence>
<reference evidence="2" key="1">
    <citation type="submission" date="2016-11" db="UniProtKB">
        <authorList>
            <consortium name="WormBaseParasite"/>
        </authorList>
    </citation>
    <scope>IDENTIFICATION</scope>
</reference>